<keyword evidence="1" id="KW-0175">Coiled coil</keyword>
<feature type="coiled-coil region" evidence="1">
    <location>
        <begin position="117"/>
        <end position="158"/>
    </location>
</feature>
<protein>
    <submittedName>
        <fullName evidence="2">Uncharacterized protein</fullName>
    </submittedName>
</protein>
<evidence type="ECO:0000313" key="2">
    <source>
        <dbReference type="EMBL" id="CAJ1969600.1"/>
    </source>
</evidence>
<feature type="coiled-coil region" evidence="1">
    <location>
        <begin position="202"/>
        <end position="243"/>
    </location>
</feature>
<sequence>MDIHIPSKLKDFGLLNNAFHLYGWLDDNREICQRHAAPAKIKMDCRNEESMLLDNYMENESSREISVCNNNEISGFIWNDDEDSTCSEQLEIQLSATQPSIYSTTNSLMSSESSSDVNVLLAKVAGLQNKLAKKQAENEKLSNEKSMLQDECAKVRGEKDVLEAFTNRRLSNSQDTHFAAVQEYKIQLRKRQEKINAILVENAELKGLLVEQKAENKQISNEIDILEDECKKLRGEKDALEAYTKSTLQQFQDKYLIALQDSKVQLRNRQHKINATLAENAELKSLLNMKEDEIKKITSEKSILKAKYGKMRCENEIPEAHTKVGLPKNQDKHPGVLQECNVKVRQKLDKQYALDRRNRIEPSTSYATSSIRIGKSSY</sequence>
<dbReference type="AlphaFoldDB" id="A0AAD2GDI5"/>
<organism evidence="2 3">
    <name type="scientific">Cylindrotheca closterium</name>
    <dbReference type="NCBI Taxonomy" id="2856"/>
    <lineage>
        <taxon>Eukaryota</taxon>
        <taxon>Sar</taxon>
        <taxon>Stramenopiles</taxon>
        <taxon>Ochrophyta</taxon>
        <taxon>Bacillariophyta</taxon>
        <taxon>Bacillariophyceae</taxon>
        <taxon>Bacillariophycidae</taxon>
        <taxon>Bacillariales</taxon>
        <taxon>Bacillariaceae</taxon>
        <taxon>Cylindrotheca</taxon>
    </lineage>
</organism>
<comment type="caution">
    <text evidence="2">The sequence shown here is derived from an EMBL/GenBank/DDBJ whole genome shotgun (WGS) entry which is preliminary data.</text>
</comment>
<name>A0AAD2GDI5_9STRA</name>
<evidence type="ECO:0000256" key="1">
    <source>
        <dbReference type="SAM" id="Coils"/>
    </source>
</evidence>
<proteinExistence type="predicted"/>
<dbReference type="EMBL" id="CAKOGP040002424">
    <property type="protein sequence ID" value="CAJ1969600.1"/>
    <property type="molecule type" value="Genomic_DNA"/>
</dbReference>
<keyword evidence="3" id="KW-1185">Reference proteome</keyword>
<dbReference type="Proteomes" id="UP001295423">
    <property type="component" value="Unassembled WGS sequence"/>
</dbReference>
<feature type="coiled-coil region" evidence="1">
    <location>
        <begin position="273"/>
        <end position="307"/>
    </location>
</feature>
<gene>
    <name evidence="2" type="ORF">CYCCA115_LOCUS23793</name>
</gene>
<accession>A0AAD2GDI5</accession>
<reference evidence="2" key="1">
    <citation type="submission" date="2023-08" db="EMBL/GenBank/DDBJ databases">
        <authorList>
            <person name="Audoor S."/>
            <person name="Bilcke G."/>
        </authorList>
    </citation>
    <scope>NUCLEOTIDE SEQUENCE</scope>
</reference>
<evidence type="ECO:0000313" key="3">
    <source>
        <dbReference type="Proteomes" id="UP001295423"/>
    </source>
</evidence>